<dbReference type="SUPFAM" id="SSF57701">
    <property type="entry name" value="Zn2/Cys6 DNA-binding domain"/>
    <property type="match status" value="1"/>
</dbReference>
<dbReference type="RefSeq" id="XP_018982558.1">
    <property type="nucleotide sequence ID" value="XM_019132049.1"/>
</dbReference>
<name>A0A1E3QHW5_9ASCO</name>
<keyword evidence="9" id="KW-1185">Reference proteome</keyword>
<gene>
    <name evidence="8" type="ORF">BABINDRAFT_41973</name>
</gene>
<feature type="domain" description="Zn(2)-C6 fungal-type" evidence="7">
    <location>
        <begin position="18"/>
        <end position="50"/>
    </location>
</feature>
<dbReference type="SMART" id="SM00066">
    <property type="entry name" value="GAL4"/>
    <property type="match status" value="1"/>
</dbReference>
<dbReference type="GO" id="GO:0001228">
    <property type="term" value="F:DNA-binding transcription activator activity, RNA polymerase II-specific"/>
    <property type="evidence" value="ECO:0007669"/>
    <property type="project" value="TreeGrafter"/>
</dbReference>
<dbReference type="InterPro" id="IPR001138">
    <property type="entry name" value="Zn2Cys6_DnaBD"/>
</dbReference>
<dbReference type="PROSITE" id="PS50048">
    <property type="entry name" value="ZN2_CY6_FUNGAL_2"/>
    <property type="match status" value="1"/>
</dbReference>
<protein>
    <recommendedName>
        <fullName evidence="7">Zn(2)-C6 fungal-type domain-containing protein</fullName>
    </recommendedName>
</protein>
<dbReference type="AlphaFoldDB" id="A0A1E3QHW5"/>
<keyword evidence="1" id="KW-0479">Metal-binding</keyword>
<dbReference type="PROSITE" id="PS00463">
    <property type="entry name" value="ZN2_CY6_FUNGAL_1"/>
    <property type="match status" value="1"/>
</dbReference>
<reference evidence="9" key="1">
    <citation type="submission" date="2016-05" db="EMBL/GenBank/DDBJ databases">
        <title>Comparative genomics of biotechnologically important yeasts.</title>
        <authorList>
            <consortium name="DOE Joint Genome Institute"/>
            <person name="Riley R."/>
            <person name="Haridas S."/>
            <person name="Wolfe K.H."/>
            <person name="Lopes M.R."/>
            <person name="Hittinger C.T."/>
            <person name="Goker M."/>
            <person name="Salamov A."/>
            <person name="Wisecaver J."/>
            <person name="Long T.M."/>
            <person name="Aerts A.L."/>
            <person name="Barry K."/>
            <person name="Choi C."/>
            <person name="Clum A."/>
            <person name="Coughlan A.Y."/>
            <person name="Deshpande S."/>
            <person name="Douglass A.P."/>
            <person name="Hanson S.J."/>
            <person name="Klenk H.-P."/>
            <person name="Labutti K."/>
            <person name="Lapidus A."/>
            <person name="Lindquist E."/>
            <person name="Lipzen A."/>
            <person name="Meier-Kolthoff J.P."/>
            <person name="Ohm R.A."/>
            <person name="Otillar R.P."/>
            <person name="Pangilinan J."/>
            <person name="Peng Y."/>
            <person name="Rokas A."/>
            <person name="Rosa C.A."/>
            <person name="Scheuner C."/>
            <person name="Sibirny A.A."/>
            <person name="Slot J.C."/>
            <person name="Stielow J.B."/>
            <person name="Sun H."/>
            <person name="Kurtzman C.P."/>
            <person name="Blackwell M."/>
            <person name="Grigoriev I.V."/>
            <person name="Jeffries T.W."/>
        </authorList>
    </citation>
    <scope>NUCLEOTIDE SEQUENCE [LARGE SCALE GENOMIC DNA]</scope>
    <source>
        <strain evidence="9">NRRL Y-12698</strain>
    </source>
</reference>
<keyword evidence="5" id="KW-0804">Transcription</keyword>
<dbReference type="GO" id="GO:0008270">
    <property type="term" value="F:zinc ion binding"/>
    <property type="evidence" value="ECO:0007669"/>
    <property type="project" value="InterPro"/>
</dbReference>
<dbReference type="GeneID" id="30149902"/>
<evidence type="ECO:0000259" key="7">
    <source>
        <dbReference type="PROSITE" id="PS50048"/>
    </source>
</evidence>
<dbReference type="PANTHER" id="PTHR31944:SF131">
    <property type="entry name" value="HEME-RESPONSIVE ZINC FINGER TRANSCRIPTION FACTOR HAP1"/>
    <property type="match status" value="1"/>
</dbReference>
<dbReference type="Pfam" id="PF00172">
    <property type="entry name" value="Zn_clus"/>
    <property type="match status" value="1"/>
</dbReference>
<feature type="non-terminal residue" evidence="8">
    <location>
        <position position="59"/>
    </location>
</feature>
<keyword evidence="6" id="KW-0539">Nucleus</keyword>
<proteinExistence type="predicted"/>
<accession>A0A1E3QHW5</accession>
<keyword evidence="3" id="KW-0805">Transcription regulation</keyword>
<evidence type="ECO:0000256" key="4">
    <source>
        <dbReference type="ARBA" id="ARBA00023125"/>
    </source>
</evidence>
<evidence type="ECO:0000256" key="2">
    <source>
        <dbReference type="ARBA" id="ARBA00022833"/>
    </source>
</evidence>
<dbReference type="InterPro" id="IPR051430">
    <property type="entry name" value="Fungal_TF_Env_Response"/>
</dbReference>
<dbReference type="OrthoDB" id="427480at2759"/>
<evidence type="ECO:0000256" key="6">
    <source>
        <dbReference type="ARBA" id="ARBA00023242"/>
    </source>
</evidence>
<dbReference type="CDD" id="cd00067">
    <property type="entry name" value="GAL4"/>
    <property type="match status" value="1"/>
</dbReference>
<organism evidence="8 9">
    <name type="scientific">Babjeviella inositovora NRRL Y-12698</name>
    <dbReference type="NCBI Taxonomy" id="984486"/>
    <lineage>
        <taxon>Eukaryota</taxon>
        <taxon>Fungi</taxon>
        <taxon>Dikarya</taxon>
        <taxon>Ascomycota</taxon>
        <taxon>Saccharomycotina</taxon>
        <taxon>Pichiomycetes</taxon>
        <taxon>Serinales incertae sedis</taxon>
        <taxon>Babjeviella</taxon>
    </lineage>
</organism>
<evidence type="ECO:0000313" key="8">
    <source>
        <dbReference type="EMBL" id="ODQ77230.1"/>
    </source>
</evidence>
<evidence type="ECO:0000256" key="3">
    <source>
        <dbReference type="ARBA" id="ARBA00023015"/>
    </source>
</evidence>
<dbReference type="STRING" id="984486.A0A1E3QHW5"/>
<keyword evidence="4" id="KW-0238">DNA-binding</keyword>
<evidence type="ECO:0000313" key="9">
    <source>
        <dbReference type="Proteomes" id="UP000094336"/>
    </source>
</evidence>
<dbReference type="GO" id="GO:0005634">
    <property type="term" value="C:nucleus"/>
    <property type="evidence" value="ECO:0007669"/>
    <property type="project" value="TreeGrafter"/>
</dbReference>
<keyword evidence="2" id="KW-0862">Zinc</keyword>
<dbReference type="GO" id="GO:0000978">
    <property type="term" value="F:RNA polymerase II cis-regulatory region sequence-specific DNA binding"/>
    <property type="evidence" value="ECO:0007669"/>
    <property type="project" value="TreeGrafter"/>
</dbReference>
<dbReference type="InterPro" id="IPR036864">
    <property type="entry name" value="Zn2-C6_fun-type_DNA-bd_sf"/>
</dbReference>
<dbReference type="EMBL" id="KV454442">
    <property type="protein sequence ID" value="ODQ77230.1"/>
    <property type="molecule type" value="Genomic_DNA"/>
</dbReference>
<dbReference type="Proteomes" id="UP000094336">
    <property type="component" value="Unassembled WGS sequence"/>
</dbReference>
<dbReference type="PANTHER" id="PTHR31944">
    <property type="entry name" value="HEME-RESPONSIVE ZINC FINGER TRANSCRIPTION FACTOR HAP1"/>
    <property type="match status" value="1"/>
</dbReference>
<sequence length="59" mass="6833">MNTSEASKPRKRHRIPVSCLACRKRKAKCDRGRPHCANCVAKNLIHLCHYEESPWFVQA</sequence>
<dbReference type="Gene3D" id="4.10.240.10">
    <property type="entry name" value="Zn(2)-C6 fungal-type DNA-binding domain"/>
    <property type="match status" value="1"/>
</dbReference>
<evidence type="ECO:0000256" key="1">
    <source>
        <dbReference type="ARBA" id="ARBA00022723"/>
    </source>
</evidence>
<evidence type="ECO:0000256" key="5">
    <source>
        <dbReference type="ARBA" id="ARBA00023163"/>
    </source>
</evidence>